<evidence type="ECO:0000313" key="7">
    <source>
        <dbReference type="EMBL" id="ODM92377.1"/>
    </source>
</evidence>
<dbReference type="OMA" id="KMITFTY"/>
<gene>
    <name evidence="7" type="ORF">Ocin01_14307</name>
</gene>
<evidence type="ECO:0000313" key="8">
    <source>
        <dbReference type="Proteomes" id="UP000094527"/>
    </source>
</evidence>
<feature type="domain" description="GH18" evidence="6">
    <location>
        <begin position="49"/>
        <end position="234"/>
    </location>
</feature>
<keyword evidence="1 3" id="KW-0378">Hydrolase</keyword>
<evidence type="ECO:0000256" key="3">
    <source>
        <dbReference type="RuleBase" id="RU000489"/>
    </source>
</evidence>
<dbReference type="PROSITE" id="PS51910">
    <property type="entry name" value="GH18_2"/>
    <property type="match status" value="1"/>
</dbReference>
<dbReference type="AlphaFoldDB" id="A0A1D2MH90"/>
<keyword evidence="8" id="KW-1185">Reference proteome</keyword>
<dbReference type="EMBL" id="LJIJ01001249">
    <property type="protein sequence ID" value="ODM92377.1"/>
    <property type="molecule type" value="Genomic_DNA"/>
</dbReference>
<feature type="chain" id="PRO_5008904023" evidence="5">
    <location>
        <begin position="31"/>
        <end position="234"/>
    </location>
</feature>
<comment type="similarity">
    <text evidence="4">Belongs to the glycosyl hydrolase 18 family.</text>
</comment>
<dbReference type="InterPro" id="IPR001579">
    <property type="entry name" value="Glyco_hydro_18_chit_AS"/>
</dbReference>
<protein>
    <submittedName>
        <fullName evidence="7">Putative chitinase 2</fullName>
    </submittedName>
</protein>
<dbReference type="Pfam" id="PF00704">
    <property type="entry name" value="Glyco_hydro_18"/>
    <property type="match status" value="1"/>
</dbReference>
<dbReference type="Gene3D" id="3.20.20.80">
    <property type="entry name" value="Glycosidases"/>
    <property type="match status" value="1"/>
</dbReference>
<dbReference type="PANTHER" id="PTHR11177:SF403">
    <property type="entry name" value="CHITINASE 2-RELATED"/>
    <property type="match status" value="1"/>
</dbReference>
<name>A0A1D2MH90_ORCCI</name>
<evidence type="ECO:0000259" key="6">
    <source>
        <dbReference type="PROSITE" id="PS51910"/>
    </source>
</evidence>
<proteinExistence type="inferred from homology"/>
<dbReference type="OrthoDB" id="73875at2759"/>
<dbReference type="SUPFAM" id="SSF51445">
    <property type="entry name" value="(Trans)glycosidases"/>
    <property type="match status" value="1"/>
</dbReference>
<dbReference type="InterPro" id="IPR017853">
    <property type="entry name" value="GH"/>
</dbReference>
<evidence type="ECO:0000256" key="2">
    <source>
        <dbReference type="ARBA" id="ARBA00023295"/>
    </source>
</evidence>
<evidence type="ECO:0000256" key="1">
    <source>
        <dbReference type="ARBA" id="ARBA00022801"/>
    </source>
</evidence>
<reference evidence="7 8" key="1">
    <citation type="journal article" date="2016" name="Genome Biol. Evol.">
        <title>Gene Family Evolution Reflects Adaptation to Soil Environmental Stressors in the Genome of the Collembolan Orchesella cincta.</title>
        <authorList>
            <person name="Faddeeva-Vakhrusheva A."/>
            <person name="Derks M.F."/>
            <person name="Anvar S.Y."/>
            <person name="Agamennone V."/>
            <person name="Suring W."/>
            <person name="Smit S."/>
            <person name="van Straalen N.M."/>
            <person name="Roelofs D."/>
        </authorList>
    </citation>
    <scope>NUCLEOTIDE SEQUENCE [LARGE SCALE GENOMIC DNA]</scope>
    <source>
        <tissue evidence="7">Mixed pool</tissue>
    </source>
</reference>
<keyword evidence="5" id="KW-0732">Signal</keyword>
<dbReference type="GO" id="GO:0005975">
    <property type="term" value="P:carbohydrate metabolic process"/>
    <property type="evidence" value="ECO:0007669"/>
    <property type="project" value="InterPro"/>
</dbReference>
<dbReference type="InterPro" id="IPR011583">
    <property type="entry name" value="Chitinase_II/V-like_cat"/>
</dbReference>
<evidence type="ECO:0000256" key="4">
    <source>
        <dbReference type="RuleBase" id="RU004453"/>
    </source>
</evidence>
<dbReference type="GO" id="GO:0008061">
    <property type="term" value="F:chitin binding"/>
    <property type="evidence" value="ECO:0007669"/>
    <property type="project" value="InterPro"/>
</dbReference>
<dbReference type="InterPro" id="IPR050314">
    <property type="entry name" value="Glycosyl_Hydrlase_18"/>
</dbReference>
<sequence>MDSFKFGKTLHVLAVVTLATFAVCSGKANATSIENDRGTLEEKDAAENPVLVCYWGTWSHYRGGNGQFRVENIDPFLCTHLVYTFFLLDETTSTVKYADPWLDLPPPPAYPDGGLDNIRNTINLRNTNPDLKITMAIGGWTEGSTKYSDMAKDPRKRRAFILSIISMIRLWDFDGIDMDWEYPARRGGLAEDKQNFVLLLKELREELDKVNRPGKDPLLLTSAFGCGQDTIEAA</sequence>
<evidence type="ECO:0000256" key="5">
    <source>
        <dbReference type="SAM" id="SignalP"/>
    </source>
</evidence>
<dbReference type="SMART" id="SM00636">
    <property type="entry name" value="Glyco_18"/>
    <property type="match status" value="1"/>
</dbReference>
<dbReference type="STRING" id="48709.A0A1D2MH90"/>
<dbReference type="InterPro" id="IPR001223">
    <property type="entry name" value="Glyco_hydro18_cat"/>
</dbReference>
<organism evidence="7 8">
    <name type="scientific">Orchesella cincta</name>
    <name type="common">Springtail</name>
    <name type="synonym">Podura cincta</name>
    <dbReference type="NCBI Taxonomy" id="48709"/>
    <lineage>
        <taxon>Eukaryota</taxon>
        <taxon>Metazoa</taxon>
        <taxon>Ecdysozoa</taxon>
        <taxon>Arthropoda</taxon>
        <taxon>Hexapoda</taxon>
        <taxon>Collembola</taxon>
        <taxon>Entomobryomorpha</taxon>
        <taxon>Entomobryoidea</taxon>
        <taxon>Orchesellidae</taxon>
        <taxon>Orchesellinae</taxon>
        <taxon>Orchesella</taxon>
    </lineage>
</organism>
<comment type="caution">
    <text evidence="7">The sequence shown here is derived from an EMBL/GenBank/DDBJ whole genome shotgun (WGS) entry which is preliminary data.</text>
</comment>
<feature type="signal peptide" evidence="5">
    <location>
        <begin position="1"/>
        <end position="30"/>
    </location>
</feature>
<dbReference type="PROSITE" id="PS01095">
    <property type="entry name" value="GH18_1"/>
    <property type="match status" value="1"/>
</dbReference>
<dbReference type="Proteomes" id="UP000094527">
    <property type="component" value="Unassembled WGS sequence"/>
</dbReference>
<dbReference type="GO" id="GO:0004568">
    <property type="term" value="F:chitinase activity"/>
    <property type="evidence" value="ECO:0007669"/>
    <property type="project" value="TreeGrafter"/>
</dbReference>
<dbReference type="GO" id="GO:0006032">
    <property type="term" value="P:chitin catabolic process"/>
    <property type="evidence" value="ECO:0007669"/>
    <property type="project" value="TreeGrafter"/>
</dbReference>
<keyword evidence="2 3" id="KW-0326">Glycosidase</keyword>
<dbReference type="PANTHER" id="PTHR11177">
    <property type="entry name" value="CHITINASE"/>
    <property type="match status" value="1"/>
</dbReference>
<dbReference type="GO" id="GO:0005576">
    <property type="term" value="C:extracellular region"/>
    <property type="evidence" value="ECO:0007669"/>
    <property type="project" value="TreeGrafter"/>
</dbReference>
<accession>A0A1D2MH90</accession>